<dbReference type="GO" id="GO:0003676">
    <property type="term" value="F:nucleic acid binding"/>
    <property type="evidence" value="ECO:0007669"/>
    <property type="project" value="InterPro"/>
</dbReference>
<comment type="caution">
    <text evidence="2">The sequence shown here is derived from an EMBL/GenBank/DDBJ whole genome shotgun (WGS) entry which is preliminary data.</text>
</comment>
<dbReference type="Proteomes" id="UP000663879">
    <property type="component" value="Unassembled WGS sequence"/>
</dbReference>
<dbReference type="AlphaFoldDB" id="A0A813XCC7"/>
<evidence type="ECO:0000256" key="1">
    <source>
        <dbReference type="SAM" id="MobiDB-lite"/>
    </source>
</evidence>
<evidence type="ECO:0000313" key="2">
    <source>
        <dbReference type="EMBL" id="CAF0866179.1"/>
    </source>
</evidence>
<organism evidence="2 3">
    <name type="scientific">Brachionus calyciflorus</name>
    <dbReference type="NCBI Taxonomy" id="104777"/>
    <lineage>
        <taxon>Eukaryota</taxon>
        <taxon>Metazoa</taxon>
        <taxon>Spiralia</taxon>
        <taxon>Gnathifera</taxon>
        <taxon>Rotifera</taxon>
        <taxon>Eurotatoria</taxon>
        <taxon>Monogononta</taxon>
        <taxon>Pseudotrocha</taxon>
        <taxon>Ploima</taxon>
        <taxon>Brachionidae</taxon>
        <taxon>Brachionus</taxon>
    </lineage>
</organism>
<keyword evidence="3" id="KW-1185">Reference proteome</keyword>
<evidence type="ECO:0008006" key="4">
    <source>
        <dbReference type="Google" id="ProtNLM"/>
    </source>
</evidence>
<sequence length="126" mass="14501">MSIVKSSDTFIKLTNLSEDQRRFVHILSENFGLKHVTMERDSPESYLIISKGDYSINSNNLPTRVQSQIDLVASSLELLAVHENVNDVLKAITSQKQRGRKPNSLKAKDNDENNEQRYELRNRKKN</sequence>
<feature type="compositionally biased region" description="Basic and acidic residues" evidence="1">
    <location>
        <begin position="106"/>
        <end position="126"/>
    </location>
</feature>
<protein>
    <recommendedName>
        <fullName evidence="4">R3H domain-containing protein</fullName>
    </recommendedName>
</protein>
<dbReference type="SUPFAM" id="SSF82708">
    <property type="entry name" value="R3H domain"/>
    <property type="match status" value="1"/>
</dbReference>
<name>A0A813XCC7_9BILA</name>
<dbReference type="EMBL" id="CAJNOC010001453">
    <property type="protein sequence ID" value="CAF0866179.1"/>
    <property type="molecule type" value="Genomic_DNA"/>
</dbReference>
<gene>
    <name evidence="2" type="ORF">OXX778_LOCUS9693</name>
</gene>
<dbReference type="InterPro" id="IPR036867">
    <property type="entry name" value="R3H_dom_sf"/>
</dbReference>
<feature type="region of interest" description="Disordered" evidence="1">
    <location>
        <begin position="93"/>
        <end position="126"/>
    </location>
</feature>
<accession>A0A813XCC7</accession>
<proteinExistence type="predicted"/>
<evidence type="ECO:0000313" key="3">
    <source>
        <dbReference type="Proteomes" id="UP000663879"/>
    </source>
</evidence>
<reference evidence="2" key="1">
    <citation type="submission" date="2021-02" db="EMBL/GenBank/DDBJ databases">
        <authorList>
            <person name="Nowell W R."/>
        </authorList>
    </citation>
    <scope>NUCLEOTIDE SEQUENCE</scope>
    <source>
        <strain evidence="2">Ploen Becks lab</strain>
    </source>
</reference>